<dbReference type="Pfam" id="PF04851">
    <property type="entry name" value="ResIII"/>
    <property type="match status" value="1"/>
</dbReference>
<feature type="domain" description="Helicase ATP-binding" evidence="5">
    <location>
        <begin position="41"/>
        <end position="218"/>
    </location>
</feature>
<evidence type="ECO:0000259" key="5">
    <source>
        <dbReference type="PROSITE" id="PS51192"/>
    </source>
</evidence>
<dbReference type="PROSITE" id="PS51192">
    <property type="entry name" value="HELICASE_ATP_BIND_1"/>
    <property type="match status" value="1"/>
</dbReference>
<dbReference type="PANTHER" id="PTHR11274">
    <property type="entry name" value="RAD25/XP-B DNA REPAIR HELICASE"/>
    <property type="match status" value="1"/>
</dbReference>
<dbReference type="PROSITE" id="PS51194">
    <property type="entry name" value="HELICASE_CTER"/>
    <property type="match status" value="1"/>
</dbReference>
<dbReference type="Pfam" id="PF00271">
    <property type="entry name" value="Helicase_C"/>
    <property type="match status" value="1"/>
</dbReference>
<organism evidence="7 8">
    <name type="scientific">Sorangium cellulosum (strain So ce56)</name>
    <name type="common">Polyangium cellulosum (strain So ce56)</name>
    <dbReference type="NCBI Taxonomy" id="448385"/>
    <lineage>
        <taxon>Bacteria</taxon>
        <taxon>Pseudomonadati</taxon>
        <taxon>Myxococcota</taxon>
        <taxon>Polyangia</taxon>
        <taxon>Polyangiales</taxon>
        <taxon>Polyangiaceae</taxon>
        <taxon>Sorangium</taxon>
    </lineage>
</organism>
<dbReference type="Proteomes" id="UP000002139">
    <property type="component" value="Chromosome"/>
</dbReference>
<evidence type="ECO:0000259" key="6">
    <source>
        <dbReference type="PROSITE" id="PS51194"/>
    </source>
</evidence>
<evidence type="ECO:0000256" key="4">
    <source>
        <dbReference type="ARBA" id="ARBA00022840"/>
    </source>
</evidence>
<dbReference type="PANTHER" id="PTHR11274:SF0">
    <property type="entry name" value="GENERAL TRANSCRIPTION AND DNA REPAIR FACTOR IIH HELICASE SUBUNIT XPB"/>
    <property type="match status" value="1"/>
</dbReference>
<dbReference type="GO" id="GO:0004386">
    <property type="term" value="F:helicase activity"/>
    <property type="evidence" value="ECO:0007669"/>
    <property type="project" value="UniProtKB-KW"/>
</dbReference>
<dbReference type="GO" id="GO:0009035">
    <property type="term" value="F:type I site-specific deoxyribonuclease activity"/>
    <property type="evidence" value="ECO:0007669"/>
    <property type="project" value="UniProtKB-EC"/>
</dbReference>
<dbReference type="AlphaFoldDB" id="A9FMY5"/>
<name>A9FMY5_SORC5</name>
<dbReference type="InterPro" id="IPR027417">
    <property type="entry name" value="P-loop_NTPase"/>
</dbReference>
<keyword evidence="8" id="KW-1185">Reference proteome</keyword>
<feature type="domain" description="Helicase C-terminal" evidence="6">
    <location>
        <begin position="268"/>
        <end position="448"/>
    </location>
</feature>
<protein>
    <submittedName>
        <fullName evidence="7">Helicase</fullName>
        <ecNumber evidence="7">3.1.21.3</ecNumber>
    </submittedName>
</protein>
<sequence length="848" mass="94488">MGEDKREFYKKWSLPECRDYPQEPPAAHQAKALGELGKWYAKQGKSAGAGILVLPTGGGKTFTAVRFLAEGPLSDGYKVLWLAHTHHLLEQAFHCFRPGRIGAIREPRCELRLRVVSGTEGHFPPRYVEPTDDVVIGTLQTIAIAVRDGLPNMKEFLKAAGKKLFVVFDEAHHAPAPSYRKLLQGLQAEGAPVLGLTATPIYSDESKQGWLKKLFPSGIIAQSRANELMAAGVLARPHAVPMKTRFTPRFDARDYQKWLGTFKDIPEQLVDELANSKERNAFIAQTYADNREKFRKTIFFTDRWYQCEAIAEALRKHGVKAGSVYSHVDASVPAAQRQKRDANENAKVLARFRNDDLDVLINVRMLTEGTDIPDAQTVFITRQTTSRILLTQMVGRALRGPKFGGTADAYIVSFEDDWRQQIQWAGFDLSDGSAGPGEPGKRQARPPLQLISIELVQRLARQMAGGSNVASVPFQSHLPVGWYRTMFDARLPESDAVEPADLLVMVYEDERAGFEKLIDYLLAEVPEALADESATLEAHEARVRGWREKFLGKVGRSATDLEVEILQLARHIAQRGSAPQFFAFEVRADHDLDAIATRHIKNRIDVVGANDELRREFAREDRFWRTLFYRYEQFRNFYDGCFQRIIAGPAGPAPDPSDTKKAPPPNEVDEATKAEVLARDGHACLACGTTRNLNADHVVAVYVGGSNEVGNLQTLCRQCNILKAKQHIRFRVARTSLVQPAAALPDTRAPASADAANAEAWGRFLRRSINFFYQCAAVADVAIGQKGDGYYNWTVTLWSDNPQSWLKPHMAGLLERIQAVREAGGKPRVASLRIVAPGQKDLMVKDKG</sequence>
<dbReference type="HOGENOM" id="CLU_014233_0_0_7"/>
<dbReference type="SUPFAM" id="SSF52540">
    <property type="entry name" value="P-loop containing nucleoside triphosphate hydrolases"/>
    <property type="match status" value="1"/>
</dbReference>
<gene>
    <name evidence="7" type="ordered locus">sce8204</name>
</gene>
<evidence type="ECO:0000313" key="7">
    <source>
        <dbReference type="EMBL" id="CAN98374.1"/>
    </source>
</evidence>
<dbReference type="Gene3D" id="3.40.50.300">
    <property type="entry name" value="P-loop containing nucleotide triphosphate hydrolases"/>
    <property type="match status" value="2"/>
</dbReference>
<evidence type="ECO:0000313" key="8">
    <source>
        <dbReference type="Proteomes" id="UP000002139"/>
    </source>
</evidence>
<proteinExistence type="predicted"/>
<keyword evidence="4" id="KW-0067">ATP-binding</keyword>
<dbReference type="Pfam" id="PF14279">
    <property type="entry name" value="HNH_5"/>
    <property type="match status" value="1"/>
</dbReference>
<dbReference type="InterPro" id="IPR014001">
    <property type="entry name" value="Helicase_ATP-bd"/>
</dbReference>
<reference evidence="7 8" key="1">
    <citation type="journal article" date="2007" name="Nat. Biotechnol.">
        <title>Complete genome sequence of the myxobacterium Sorangium cellulosum.</title>
        <authorList>
            <person name="Schneiker S."/>
            <person name="Perlova O."/>
            <person name="Kaiser O."/>
            <person name="Gerth K."/>
            <person name="Alici A."/>
            <person name="Altmeyer M.O."/>
            <person name="Bartels D."/>
            <person name="Bekel T."/>
            <person name="Beyer S."/>
            <person name="Bode E."/>
            <person name="Bode H.B."/>
            <person name="Bolten C.J."/>
            <person name="Choudhuri J.V."/>
            <person name="Doss S."/>
            <person name="Elnakady Y.A."/>
            <person name="Frank B."/>
            <person name="Gaigalat L."/>
            <person name="Goesmann A."/>
            <person name="Groeger C."/>
            <person name="Gross F."/>
            <person name="Jelsbak L."/>
            <person name="Jelsbak L."/>
            <person name="Kalinowski J."/>
            <person name="Kegler C."/>
            <person name="Knauber T."/>
            <person name="Konietzny S."/>
            <person name="Kopp M."/>
            <person name="Krause L."/>
            <person name="Krug D."/>
            <person name="Linke B."/>
            <person name="Mahmud T."/>
            <person name="Martinez-Arias R."/>
            <person name="McHardy A.C."/>
            <person name="Merai M."/>
            <person name="Meyer F."/>
            <person name="Mormann S."/>
            <person name="Munoz-Dorado J."/>
            <person name="Perez J."/>
            <person name="Pradella S."/>
            <person name="Rachid S."/>
            <person name="Raddatz G."/>
            <person name="Rosenau F."/>
            <person name="Rueckert C."/>
            <person name="Sasse F."/>
            <person name="Scharfe M."/>
            <person name="Schuster S.C."/>
            <person name="Suen G."/>
            <person name="Treuner-Lange A."/>
            <person name="Velicer G.J."/>
            <person name="Vorholter F.-J."/>
            <person name="Weissman K.J."/>
            <person name="Welch R.D."/>
            <person name="Wenzel S.C."/>
            <person name="Whitworth D.E."/>
            <person name="Wilhelm S."/>
            <person name="Wittmann C."/>
            <person name="Bloecker H."/>
            <person name="Puehler A."/>
            <person name="Mueller R."/>
        </authorList>
    </citation>
    <scope>NUCLEOTIDE SEQUENCE [LARGE SCALE GENOMIC DNA]</scope>
    <source>
        <strain evidence="8">So ce56</strain>
    </source>
</reference>
<keyword evidence="1" id="KW-0547">Nucleotide-binding</keyword>
<dbReference type="STRING" id="448385.sce8204"/>
<dbReference type="InterPro" id="IPR001650">
    <property type="entry name" value="Helicase_C-like"/>
</dbReference>
<keyword evidence="2 7" id="KW-0378">Hydrolase</keyword>
<dbReference type="SMART" id="SM00490">
    <property type="entry name" value="HELICc"/>
    <property type="match status" value="1"/>
</dbReference>
<dbReference type="RefSeq" id="WP_012240813.1">
    <property type="nucleotide sequence ID" value="NC_010162.1"/>
</dbReference>
<dbReference type="Gene3D" id="1.10.30.50">
    <property type="match status" value="1"/>
</dbReference>
<dbReference type="eggNOG" id="COG1403">
    <property type="taxonomic scope" value="Bacteria"/>
</dbReference>
<dbReference type="InterPro" id="IPR050615">
    <property type="entry name" value="ATP-dep_DNA_Helicase"/>
</dbReference>
<dbReference type="InterPro" id="IPR003615">
    <property type="entry name" value="HNH_nuc"/>
</dbReference>
<dbReference type="InterPro" id="IPR029471">
    <property type="entry name" value="HNH_5"/>
</dbReference>
<dbReference type="GO" id="GO:0003677">
    <property type="term" value="F:DNA binding"/>
    <property type="evidence" value="ECO:0007669"/>
    <property type="project" value="InterPro"/>
</dbReference>
<dbReference type="EMBL" id="AM746676">
    <property type="protein sequence ID" value="CAN98374.1"/>
    <property type="molecule type" value="Genomic_DNA"/>
</dbReference>
<evidence type="ECO:0000256" key="2">
    <source>
        <dbReference type="ARBA" id="ARBA00022801"/>
    </source>
</evidence>
<dbReference type="SMART" id="SM00507">
    <property type="entry name" value="HNHc"/>
    <property type="match status" value="1"/>
</dbReference>
<keyword evidence="3 7" id="KW-0347">Helicase</keyword>
<dbReference type="GO" id="GO:0005524">
    <property type="term" value="F:ATP binding"/>
    <property type="evidence" value="ECO:0007669"/>
    <property type="project" value="UniProtKB-KW"/>
</dbReference>
<accession>A9FMY5</accession>
<dbReference type="EC" id="3.1.21.3" evidence="7"/>
<evidence type="ECO:0000256" key="1">
    <source>
        <dbReference type="ARBA" id="ARBA00022741"/>
    </source>
</evidence>
<dbReference type="CDD" id="cd00085">
    <property type="entry name" value="HNHc"/>
    <property type="match status" value="1"/>
</dbReference>
<dbReference type="eggNOG" id="COG1061">
    <property type="taxonomic scope" value="Bacteria"/>
</dbReference>
<dbReference type="InterPro" id="IPR006935">
    <property type="entry name" value="Helicase/UvrB_N"/>
</dbReference>
<dbReference type="KEGG" id="scl:sce8204"/>
<evidence type="ECO:0000256" key="3">
    <source>
        <dbReference type="ARBA" id="ARBA00022806"/>
    </source>
</evidence>
<dbReference type="SMART" id="SM00487">
    <property type="entry name" value="DEXDc"/>
    <property type="match status" value="1"/>
</dbReference>